<evidence type="ECO:0000256" key="1">
    <source>
        <dbReference type="SAM" id="Phobius"/>
    </source>
</evidence>
<protein>
    <submittedName>
        <fullName evidence="2">Uncharacterized protein</fullName>
    </submittedName>
</protein>
<evidence type="ECO:0000313" key="3">
    <source>
        <dbReference type="Proteomes" id="UP000276215"/>
    </source>
</evidence>
<name>A0A3N4K266_9PEZI</name>
<evidence type="ECO:0000313" key="2">
    <source>
        <dbReference type="EMBL" id="RPB04393.1"/>
    </source>
</evidence>
<proteinExistence type="predicted"/>
<keyword evidence="1" id="KW-0472">Membrane</keyword>
<feature type="transmembrane region" description="Helical" evidence="1">
    <location>
        <begin position="12"/>
        <end position="31"/>
    </location>
</feature>
<dbReference type="Proteomes" id="UP000276215">
    <property type="component" value="Unassembled WGS sequence"/>
</dbReference>
<gene>
    <name evidence="2" type="ORF">L873DRAFT_1799242</name>
</gene>
<reference evidence="2 3" key="1">
    <citation type="journal article" date="2018" name="Nat. Ecol. Evol.">
        <title>Pezizomycetes genomes reveal the molecular basis of ectomycorrhizal truffle lifestyle.</title>
        <authorList>
            <person name="Murat C."/>
            <person name="Payen T."/>
            <person name="Noel B."/>
            <person name="Kuo A."/>
            <person name="Morin E."/>
            <person name="Chen J."/>
            <person name="Kohler A."/>
            <person name="Krizsan K."/>
            <person name="Balestrini R."/>
            <person name="Da Silva C."/>
            <person name="Montanini B."/>
            <person name="Hainaut M."/>
            <person name="Levati E."/>
            <person name="Barry K.W."/>
            <person name="Belfiori B."/>
            <person name="Cichocki N."/>
            <person name="Clum A."/>
            <person name="Dockter R.B."/>
            <person name="Fauchery L."/>
            <person name="Guy J."/>
            <person name="Iotti M."/>
            <person name="Le Tacon F."/>
            <person name="Lindquist E.A."/>
            <person name="Lipzen A."/>
            <person name="Malagnac F."/>
            <person name="Mello A."/>
            <person name="Molinier V."/>
            <person name="Miyauchi S."/>
            <person name="Poulain J."/>
            <person name="Riccioni C."/>
            <person name="Rubini A."/>
            <person name="Sitrit Y."/>
            <person name="Splivallo R."/>
            <person name="Traeger S."/>
            <person name="Wang M."/>
            <person name="Zifcakova L."/>
            <person name="Wipf D."/>
            <person name="Zambonelli A."/>
            <person name="Paolocci F."/>
            <person name="Nowrousian M."/>
            <person name="Ottonello S."/>
            <person name="Baldrian P."/>
            <person name="Spatafora J.W."/>
            <person name="Henrissat B."/>
            <person name="Nagy L.G."/>
            <person name="Aury J.M."/>
            <person name="Wincker P."/>
            <person name="Grigoriev I.V."/>
            <person name="Bonfante P."/>
            <person name="Martin F.M."/>
        </authorList>
    </citation>
    <scope>NUCLEOTIDE SEQUENCE [LARGE SCALE GENOMIC DNA]</scope>
    <source>
        <strain evidence="2 3">120613-1</strain>
    </source>
</reference>
<dbReference type="EMBL" id="ML120358">
    <property type="protein sequence ID" value="RPB04393.1"/>
    <property type="molecule type" value="Genomic_DNA"/>
</dbReference>
<organism evidence="2 3">
    <name type="scientific">Choiromyces venosus 120613-1</name>
    <dbReference type="NCBI Taxonomy" id="1336337"/>
    <lineage>
        <taxon>Eukaryota</taxon>
        <taxon>Fungi</taxon>
        <taxon>Dikarya</taxon>
        <taxon>Ascomycota</taxon>
        <taxon>Pezizomycotina</taxon>
        <taxon>Pezizomycetes</taxon>
        <taxon>Pezizales</taxon>
        <taxon>Tuberaceae</taxon>
        <taxon>Choiromyces</taxon>
    </lineage>
</organism>
<keyword evidence="3" id="KW-1185">Reference proteome</keyword>
<sequence>MSVFHSFKIRDQADYCTVCCIFFFFSIGVIATEKRRKIRQVFRSFVGFREFGGILFDVCG</sequence>
<keyword evidence="1" id="KW-1133">Transmembrane helix</keyword>
<keyword evidence="1" id="KW-0812">Transmembrane</keyword>
<accession>A0A3N4K266</accession>
<dbReference type="AlphaFoldDB" id="A0A3N4K266"/>